<dbReference type="EC" id="5.1.3.15" evidence="3"/>
<proteinExistence type="inferred from homology"/>
<sequence length="336" mass="35372">MATVSCKTIVRSNKVVASQAPVLGSKPVLRAAAKAPSKACSFKSLSAFQGQAMVEKAKRSTVSRRNMEVSAGSVETTTGLGDLPMVKITGDDGSSAEAYLFGGVVTSWKPAGGDDVLYVRPDAKFDKSKPISGGLPHCFPQFGPGPIQVHGFARNVDWELTGTTDGAEPSVEMTLSPSDYSKAMWDKEFKATQTITLSEGKLTATLKVMNTGDEEFDFTASFHTYFAADIEKVAVSGLDGLKVTDRLAEKDSTQEGDVAIAGPVDSVYYDSGEMGLETGAAKVTIGSAGWTDAVVWSPWSDMDCYKEFVCVENAVVGAPAVVPGGGEWSATTTLSV</sequence>
<evidence type="ECO:0000256" key="1">
    <source>
        <dbReference type="ARBA" id="ARBA00001096"/>
    </source>
</evidence>
<dbReference type="Pfam" id="PF01263">
    <property type="entry name" value="Aldose_epim"/>
    <property type="match status" value="1"/>
</dbReference>
<comment type="caution">
    <text evidence="5">The sequence shown here is derived from an EMBL/GenBank/DDBJ whole genome shotgun (WGS) entry which is preliminary data.</text>
</comment>
<evidence type="ECO:0000256" key="4">
    <source>
        <dbReference type="ARBA" id="ARBA00023235"/>
    </source>
</evidence>
<evidence type="ECO:0000256" key="2">
    <source>
        <dbReference type="ARBA" id="ARBA00005866"/>
    </source>
</evidence>
<comment type="similarity">
    <text evidence="2">Belongs to the glucose-6-phosphate 1-epimerase family.</text>
</comment>
<accession>A0AAE0FNH7</accession>
<dbReference type="InterPro" id="IPR008183">
    <property type="entry name" value="Aldose_1/G6P_1-epimerase"/>
</dbReference>
<organism evidence="5 6">
    <name type="scientific">Cymbomonas tetramitiformis</name>
    <dbReference type="NCBI Taxonomy" id="36881"/>
    <lineage>
        <taxon>Eukaryota</taxon>
        <taxon>Viridiplantae</taxon>
        <taxon>Chlorophyta</taxon>
        <taxon>Pyramimonadophyceae</taxon>
        <taxon>Pyramimonadales</taxon>
        <taxon>Pyramimonadaceae</taxon>
        <taxon>Cymbomonas</taxon>
    </lineage>
</organism>
<evidence type="ECO:0000256" key="3">
    <source>
        <dbReference type="ARBA" id="ARBA00012083"/>
    </source>
</evidence>
<dbReference type="SUPFAM" id="SSF74650">
    <property type="entry name" value="Galactose mutarotase-like"/>
    <property type="match status" value="1"/>
</dbReference>
<dbReference type="PANTHER" id="PTHR11122:SF39">
    <property type="entry name" value="GLUCOSE-6-PHOSPHATE 1-EPIMERASE"/>
    <property type="match status" value="1"/>
</dbReference>
<dbReference type="Gene3D" id="2.70.98.10">
    <property type="match status" value="1"/>
</dbReference>
<evidence type="ECO:0000313" key="6">
    <source>
        <dbReference type="Proteomes" id="UP001190700"/>
    </source>
</evidence>
<dbReference type="InterPro" id="IPR025532">
    <property type="entry name" value="G6P_1-epimerase"/>
</dbReference>
<dbReference type="GO" id="GO:0030246">
    <property type="term" value="F:carbohydrate binding"/>
    <property type="evidence" value="ECO:0007669"/>
    <property type="project" value="InterPro"/>
</dbReference>
<dbReference type="InterPro" id="IPR011013">
    <property type="entry name" value="Gal_mutarotase_sf_dom"/>
</dbReference>
<dbReference type="EMBL" id="LGRX02015728">
    <property type="protein sequence ID" value="KAK3263092.1"/>
    <property type="molecule type" value="Genomic_DNA"/>
</dbReference>
<dbReference type="AlphaFoldDB" id="A0AAE0FNH7"/>
<reference evidence="5 6" key="1">
    <citation type="journal article" date="2015" name="Genome Biol. Evol.">
        <title>Comparative Genomics of a Bacterivorous Green Alga Reveals Evolutionary Causalities and Consequences of Phago-Mixotrophic Mode of Nutrition.</title>
        <authorList>
            <person name="Burns J.A."/>
            <person name="Paasch A."/>
            <person name="Narechania A."/>
            <person name="Kim E."/>
        </authorList>
    </citation>
    <scope>NUCLEOTIDE SEQUENCE [LARGE SCALE GENOMIC DNA]</scope>
    <source>
        <strain evidence="5 6">PLY_AMNH</strain>
    </source>
</reference>
<name>A0AAE0FNH7_9CHLO</name>
<dbReference type="GO" id="GO:0005975">
    <property type="term" value="P:carbohydrate metabolic process"/>
    <property type="evidence" value="ECO:0007669"/>
    <property type="project" value="InterPro"/>
</dbReference>
<keyword evidence="6" id="KW-1185">Reference proteome</keyword>
<dbReference type="InterPro" id="IPR014718">
    <property type="entry name" value="GH-type_carb-bd"/>
</dbReference>
<comment type="catalytic activity">
    <reaction evidence="1">
        <text>alpha-D-glucose 6-phosphate = beta-D-glucose 6-phosphate</text>
        <dbReference type="Rhea" id="RHEA:16249"/>
        <dbReference type="ChEBI" id="CHEBI:58225"/>
        <dbReference type="ChEBI" id="CHEBI:58247"/>
        <dbReference type="EC" id="5.1.3.15"/>
    </reaction>
</comment>
<dbReference type="PANTHER" id="PTHR11122">
    <property type="entry name" value="APOSPORY-ASSOCIATED PROTEIN C-RELATED"/>
    <property type="match status" value="1"/>
</dbReference>
<protein>
    <recommendedName>
        <fullName evidence="3">glucose-6-phosphate 1-epimerase</fullName>
        <ecNumber evidence="3">5.1.3.15</ecNumber>
    </recommendedName>
</protein>
<dbReference type="GO" id="GO:0047938">
    <property type="term" value="F:glucose-6-phosphate 1-epimerase activity"/>
    <property type="evidence" value="ECO:0007669"/>
    <property type="project" value="UniProtKB-EC"/>
</dbReference>
<keyword evidence="4" id="KW-0413">Isomerase</keyword>
<dbReference type="Proteomes" id="UP001190700">
    <property type="component" value="Unassembled WGS sequence"/>
</dbReference>
<dbReference type="CDD" id="cd09020">
    <property type="entry name" value="D-hex-6-P-epi_like"/>
    <property type="match status" value="1"/>
</dbReference>
<gene>
    <name evidence="5" type="ORF">CYMTET_28084</name>
</gene>
<dbReference type="GO" id="GO:0005737">
    <property type="term" value="C:cytoplasm"/>
    <property type="evidence" value="ECO:0007669"/>
    <property type="project" value="TreeGrafter"/>
</dbReference>
<evidence type="ECO:0000313" key="5">
    <source>
        <dbReference type="EMBL" id="KAK3263092.1"/>
    </source>
</evidence>